<accession>A0ABS3C1X0</accession>
<sequence>MASCSKDDDGMPTDPQTQAKLSAVAVESGSSSSSSARVEVSGFAVSQFSVGTQDVDMKYYAEADLTAGISLGDLQLKSAVNAGLQSSSSSKKSVVLISNGESKFGVIGEGGTPEGNYTEVAFKLYKSTESNANDPMYQKSLLITGEINGKLAQVWTESEKSIRASSKSSTGVDVSENTEMVLQFELDKLFAGVNMGTALDANGDGRIEIGPNSPDGNAAILAKIESNLETAVSLNKR</sequence>
<evidence type="ECO:0008006" key="4">
    <source>
        <dbReference type="Google" id="ProtNLM"/>
    </source>
</evidence>
<evidence type="ECO:0000313" key="2">
    <source>
        <dbReference type="EMBL" id="MBN7811118.1"/>
    </source>
</evidence>
<evidence type="ECO:0000313" key="3">
    <source>
        <dbReference type="Proteomes" id="UP000664317"/>
    </source>
</evidence>
<evidence type="ECO:0000256" key="1">
    <source>
        <dbReference type="SAM" id="MobiDB-lite"/>
    </source>
</evidence>
<dbReference type="EMBL" id="JAFKCT010000003">
    <property type="protein sequence ID" value="MBN7811118.1"/>
    <property type="molecule type" value="Genomic_DNA"/>
</dbReference>
<proteinExistence type="predicted"/>
<name>A0ABS3C1X0_9BACT</name>
<comment type="caution">
    <text evidence="2">The sequence shown here is derived from an EMBL/GenBank/DDBJ whole genome shotgun (WGS) entry which is preliminary data.</text>
</comment>
<dbReference type="Proteomes" id="UP000664317">
    <property type="component" value="Unassembled WGS sequence"/>
</dbReference>
<keyword evidence="3" id="KW-1185">Reference proteome</keyword>
<protein>
    <recommendedName>
        <fullName evidence="4">Lipoprotein</fullName>
    </recommendedName>
</protein>
<reference evidence="2 3" key="1">
    <citation type="submission" date="2021-03" db="EMBL/GenBank/DDBJ databases">
        <title>novel species isolated from a fishpond in China.</title>
        <authorList>
            <person name="Lu H."/>
            <person name="Cai Z."/>
        </authorList>
    </citation>
    <scope>NUCLEOTIDE SEQUENCE [LARGE SCALE GENOMIC DNA]</scope>
    <source>
        <strain evidence="2 3">H41</strain>
    </source>
</reference>
<organism evidence="2 3">
    <name type="scientific">Algoriphagus oliviformis</name>
    <dbReference type="NCBI Taxonomy" id="2811231"/>
    <lineage>
        <taxon>Bacteria</taxon>
        <taxon>Pseudomonadati</taxon>
        <taxon>Bacteroidota</taxon>
        <taxon>Cytophagia</taxon>
        <taxon>Cytophagales</taxon>
        <taxon>Cyclobacteriaceae</taxon>
        <taxon>Algoriphagus</taxon>
    </lineage>
</organism>
<feature type="region of interest" description="Disordered" evidence="1">
    <location>
        <begin position="1"/>
        <end position="38"/>
    </location>
</feature>
<gene>
    <name evidence="2" type="ORF">J0A68_09130</name>
</gene>
<feature type="compositionally biased region" description="Low complexity" evidence="1">
    <location>
        <begin position="22"/>
        <end position="38"/>
    </location>
</feature>